<dbReference type="Proteomes" id="UP001562357">
    <property type="component" value="Unassembled WGS sequence"/>
</dbReference>
<feature type="transmembrane region" description="Helical" evidence="5">
    <location>
        <begin position="140"/>
        <end position="156"/>
    </location>
</feature>
<dbReference type="SUPFAM" id="SSF161084">
    <property type="entry name" value="MAPEG domain-like"/>
    <property type="match status" value="1"/>
</dbReference>
<keyword evidence="3 5" id="KW-1133">Transmembrane helix</keyword>
<feature type="transmembrane region" description="Helical" evidence="5">
    <location>
        <begin position="163"/>
        <end position="181"/>
    </location>
</feature>
<dbReference type="InterPro" id="IPR001129">
    <property type="entry name" value="Membr-assoc_MAPEG"/>
</dbReference>
<keyword evidence="2 5" id="KW-0812">Transmembrane</keyword>
<comment type="subcellular location">
    <subcellularLocation>
        <location evidence="1">Membrane</location>
    </subcellularLocation>
</comment>
<reference evidence="7" key="1">
    <citation type="submission" date="2024-06" db="EMBL/GenBank/DDBJ databases">
        <title>Draft Genome Sequences of Epichloe bromicola Strains Isolated from Elymus ciliaris.</title>
        <authorList>
            <consortium name="Epichloe bromicola genome sequencing consortium"/>
            <person name="Miura A."/>
            <person name="Imano S."/>
            <person name="Ashida A."/>
            <person name="Sato I."/>
            <person name="Chiba S."/>
            <person name="Tanaka A."/>
            <person name="Camagna M."/>
            <person name="Takemoto D."/>
        </authorList>
    </citation>
    <scope>NUCLEOTIDE SEQUENCE [LARGE SCALE GENOMIC DNA]</scope>
    <source>
        <strain evidence="7">DP</strain>
    </source>
</reference>
<keyword evidence="4 5" id="KW-0472">Membrane</keyword>
<accession>A0ABQ0CPF1</accession>
<keyword evidence="7" id="KW-1185">Reference proteome</keyword>
<dbReference type="EMBL" id="BAAFGZ010000121">
    <property type="protein sequence ID" value="GAB0135304.1"/>
    <property type="molecule type" value="Genomic_DNA"/>
</dbReference>
<evidence type="ECO:0000256" key="1">
    <source>
        <dbReference type="ARBA" id="ARBA00004370"/>
    </source>
</evidence>
<dbReference type="PANTHER" id="PTHR35371">
    <property type="entry name" value="INNER MEMBRANE PROTEIN"/>
    <property type="match status" value="1"/>
</dbReference>
<organism evidence="6 7">
    <name type="scientific">Epichloe bromicola</name>
    <dbReference type="NCBI Taxonomy" id="79588"/>
    <lineage>
        <taxon>Eukaryota</taxon>
        <taxon>Fungi</taxon>
        <taxon>Dikarya</taxon>
        <taxon>Ascomycota</taxon>
        <taxon>Pezizomycotina</taxon>
        <taxon>Sordariomycetes</taxon>
        <taxon>Hypocreomycetidae</taxon>
        <taxon>Hypocreales</taxon>
        <taxon>Clavicipitaceae</taxon>
        <taxon>Epichloe</taxon>
    </lineage>
</organism>
<gene>
    <name evidence="6" type="primary">g3647</name>
    <name evidence="6" type="ORF">EsDP_00003647</name>
</gene>
<protein>
    <submittedName>
        <fullName evidence="6">Uncharacterized protein</fullName>
    </submittedName>
</protein>
<feature type="transmembrane region" description="Helical" evidence="5">
    <location>
        <begin position="107"/>
        <end position="128"/>
    </location>
</feature>
<proteinExistence type="predicted"/>
<sequence length="196" mass="21422">MGSKQAGQCIIPGHISLSIGTPDRTRQCRGSPSAGSDLKLQSAIRNLKLQSVPAAFGLSLLPHLYAVSSAGFNVYDNSYPRAYRDTLMRDTSVPKVRKQRILRAEAASLNGLETIGLFAASVLAGNYARLDTATLNHLSIGYLVSRLAYTLAYVLVQNRRLSWLRTAIWQVTGLYIALFWIKAGNKLLQDQAPDAT</sequence>
<evidence type="ECO:0000313" key="6">
    <source>
        <dbReference type="EMBL" id="GAB0135304.1"/>
    </source>
</evidence>
<dbReference type="InterPro" id="IPR023352">
    <property type="entry name" value="MAPEG-like_dom_sf"/>
</dbReference>
<evidence type="ECO:0000313" key="7">
    <source>
        <dbReference type="Proteomes" id="UP001562357"/>
    </source>
</evidence>
<evidence type="ECO:0000256" key="2">
    <source>
        <dbReference type="ARBA" id="ARBA00022692"/>
    </source>
</evidence>
<evidence type="ECO:0000256" key="5">
    <source>
        <dbReference type="SAM" id="Phobius"/>
    </source>
</evidence>
<evidence type="ECO:0000256" key="3">
    <source>
        <dbReference type="ARBA" id="ARBA00022989"/>
    </source>
</evidence>
<name>A0ABQ0CPF1_9HYPO</name>
<dbReference type="PANTHER" id="PTHR35371:SF1">
    <property type="entry name" value="BLR7753 PROTEIN"/>
    <property type="match status" value="1"/>
</dbReference>
<dbReference type="Pfam" id="PF01124">
    <property type="entry name" value="MAPEG"/>
    <property type="match status" value="1"/>
</dbReference>
<comment type="caution">
    <text evidence="6">The sequence shown here is derived from an EMBL/GenBank/DDBJ whole genome shotgun (WGS) entry which is preliminary data.</text>
</comment>
<dbReference type="Gene3D" id="1.20.120.550">
    <property type="entry name" value="Membrane associated eicosanoid/glutathione metabolism-like domain"/>
    <property type="match status" value="1"/>
</dbReference>
<evidence type="ECO:0000256" key="4">
    <source>
        <dbReference type="ARBA" id="ARBA00023136"/>
    </source>
</evidence>